<evidence type="ECO:0000256" key="1">
    <source>
        <dbReference type="PROSITE-ProRule" id="PRU00409"/>
    </source>
</evidence>
<dbReference type="Gene3D" id="3.30.470.20">
    <property type="entry name" value="ATP-grasp fold, B domain"/>
    <property type="match status" value="1"/>
</dbReference>
<dbReference type="Proteomes" id="UP000085678">
    <property type="component" value="Unplaced"/>
</dbReference>
<organism evidence="3 4">
    <name type="scientific">Lingula anatina</name>
    <name type="common">Brachiopod</name>
    <name type="synonym">Lingula unguis</name>
    <dbReference type="NCBI Taxonomy" id="7574"/>
    <lineage>
        <taxon>Eukaryota</taxon>
        <taxon>Metazoa</taxon>
        <taxon>Spiralia</taxon>
        <taxon>Lophotrochozoa</taxon>
        <taxon>Brachiopoda</taxon>
        <taxon>Linguliformea</taxon>
        <taxon>Lingulata</taxon>
        <taxon>Lingulida</taxon>
        <taxon>Linguloidea</taxon>
        <taxon>Lingulidae</taxon>
        <taxon>Lingula</taxon>
    </lineage>
</organism>
<dbReference type="GO" id="GO:0035499">
    <property type="term" value="P:carnosine biosynthetic process"/>
    <property type="evidence" value="ECO:0007669"/>
    <property type="project" value="InterPro"/>
</dbReference>
<dbReference type="SUPFAM" id="SSF56059">
    <property type="entry name" value="Glutathione synthetase ATP-binding domain-like"/>
    <property type="match status" value="1"/>
</dbReference>
<gene>
    <name evidence="4" type="primary">LOC106179960</name>
</gene>
<proteinExistence type="predicted"/>
<dbReference type="GeneID" id="106179960"/>
<dbReference type="GO" id="GO:0047730">
    <property type="term" value="F:carnosine synthase activity"/>
    <property type="evidence" value="ECO:0007669"/>
    <property type="project" value="InterPro"/>
</dbReference>
<dbReference type="GO" id="GO:0005524">
    <property type="term" value="F:ATP binding"/>
    <property type="evidence" value="ECO:0007669"/>
    <property type="project" value="UniProtKB-UniRule"/>
</dbReference>
<keyword evidence="1" id="KW-0067">ATP-binding</keyword>
<dbReference type="InterPro" id="IPR011761">
    <property type="entry name" value="ATP-grasp"/>
</dbReference>
<dbReference type="KEGG" id="lak:106179960"/>
<dbReference type="InParanoid" id="A0A1S3K9R8"/>
<dbReference type="STRING" id="7574.A0A1S3K9R8"/>
<sequence length="453" mass="50636">MVNRSQRFLLREKQILLIGGGKNKKFVWEAAKNYLVKIILIDPDHNHSAATSVYKFIQCDIEDHSRDEENAEKIVHLLRTQGLAVDGCMTVIDEYVPLTALLCEALCLLGNRPEASRKTKKKSLTQNVLVESAIRSSPLPNPKLNAVTIHEIVQPEDVKGSSNILQYPAILKPEYGSSSLGVYLVKDETECLKSFNTVQKTLKAKDEKALAFGYGNEMLLAEYALGTKHGVDIVMFRGMILAAFISDCGPTRFPRFLETSSCMPTSLTLDKQRQLVTATQQCVRAVGLTDGVYDIEFKMTPMGPKLIEINGRMAGYNHRDWILAVFDTDILFLNFLIACGILPSVRPLEPRCQLIGVMCTTTAHAKALSRPGIATLEILAEAHEEGEILFFPRESKLKENEPFENLLCQVVVKAASINEGKEKLLAVCRKYGIDNQQYPVERFLSPFLELSRQ</sequence>
<keyword evidence="3" id="KW-1185">Reference proteome</keyword>
<dbReference type="GO" id="GO:0016887">
    <property type="term" value="F:ATP hydrolysis activity"/>
    <property type="evidence" value="ECO:0007669"/>
    <property type="project" value="InterPro"/>
</dbReference>
<evidence type="ECO:0000313" key="3">
    <source>
        <dbReference type="Proteomes" id="UP000085678"/>
    </source>
</evidence>
<accession>A0A1S3K9R8</accession>
<protein>
    <submittedName>
        <fullName evidence="4">Carnosine synthase 1-like</fullName>
    </submittedName>
</protein>
<name>A0A1S3K9R8_LINAN</name>
<dbReference type="Gene3D" id="3.40.50.20">
    <property type="match status" value="1"/>
</dbReference>
<dbReference type="OrthoDB" id="434648at2759"/>
<evidence type="ECO:0000313" key="4">
    <source>
        <dbReference type="RefSeq" id="XP_013419242.1"/>
    </source>
</evidence>
<reference evidence="4" key="1">
    <citation type="submission" date="2025-08" db="UniProtKB">
        <authorList>
            <consortium name="RefSeq"/>
        </authorList>
    </citation>
    <scope>IDENTIFICATION</scope>
    <source>
        <tissue evidence="4">Gonads</tissue>
    </source>
</reference>
<dbReference type="PROSITE" id="PS50975">
    <property type="entry name" value="ATP_GRASP"/>
    <property type="match status" value="1"/>
</dbReference>
<keyword evidence="1" id="KW-0547">Nucleotide-binding</keyword>
<evidence type="ECO:0000259" key="2">
    <source>
        <dbReference type="PROSITE" id="PS50975"/>
    </source>
</evidence>
<dbReference type="RefSeq" id="XP_013419242.1">
    <property type="nucleotide sequence ID" value="XM_013563788.1"/>
</dbReference>
<dbReference type="AlphaFoldDB" id="A0A1S3K9R8"/>
<dbReference type="GO" id="GO:0046872">
    <property type="term" value="F:metal ion binding"/>
    <property type="evidence" value="ECO:0007669"/>
    <property type="project" value="InterPro"/>
</dbReference>
<dbReference type="PANTHER" id="PTHR48066:SF1">
    <property type="entry name" value="CARNOSINE SYNTHASE 1"/>
    <property type="match status" value="1"/>
</dbReference>
<feature type="domain" description="ATP-grasp" evidence="2">
    <location>
        <begin position="131"/>
        <end position="339"/>
    </location>
</feature>
<dbReference type="Pfam" id="PF13535">
    <property type="entry name" value="ATP-grasp_4"/>
    <property type="match status" value="1"/>
</dbReference>
<dbReference type="PANTHER" id="PTHR48066">
    <property type="entry name" value="CARNOSINE SYNTHASE 1"/>
    <property type="match status" value="1"/>
</dbReference>
<dbReference type="InterPro" id="IPR031046">
    <property type="entry name" value="CARNS1"/>
</dbReference>